<dbReference type="EMBL" id="JAODUO010000335">
    <property type="protein sequence ID" value="KAK2182800.1"/>
    <property type="molecule type" value="Genomic_DNA"/>
</dbReference>
<reference evidence="3" key="1">
    <citation type="journal article" date="2023" name="Mol. Biol. Evol.">
        <title>Third-Generation Sequencing Reveals the Adaptive Role of the Epigenome in Three Deep-Sea Polychaetes.</title>
        <authorList>
            <person name="Perez M."/>
            <person name="Aroh O."/>
            <person name="Sun Y."/>
            <person name="Lan Y."/>
            <person name="Juniper S.K."/>
            <person name="Young C.R."/>
            <person name="Angers B."/>
            <person name="Qian P.Y."/>
        </authorList>
    </citation>
    <scope>NUCLEOTIDE SEQUENCE</scope>
    <source>
        <strain evidence="3">R07B-5</strain>
    </source>
</reference>
<dbReference type="Pfam" id="PF07714">
    <property type="entry name" value="PK_Tyr_Ser-Thr"/>
    <property type="match status" value="1"/>
</dbReference>
<feature type="domain" description="Protein kinase" evidence="2">
    <location>
        <begin position="1"/>
        <end position="174"/>
    </location>
</feature>
<dbReference type="PROSITE" id="PS50011">
    <property type="entry name" value="PROTEIN_KINASE_DOM"/>
    <property type="match status" value="1"/>
</dbReference>
<dbReference type="GO" id="GO:0005886">
    <property type="term" value="C:plasma membrane"/>
    <property type="evidence" value="ECO:0007669"/>
    <property type="project" value="TreeGrafter"/>
</dbReference>
<protein>
    <recommendedName>
        <fullName evidence="2">Protein kinase domain-containing protein</fullName>
    </recommendedName>
</protein>
<keyword evidence="1" id="KW-0472">Membrane</keyword>
<evidence type="ECO:0000313" key="3">
    <source>
        <dbReference type="EMBL" id="KAK2182800.1"/>
    </source>
</evidence>
<dbReference type="InterPro" id="IPR020635">
    <property type="entry name" value="Tyr_kinase_cat_dom"/>
</dbReference>
<dbReference type="GO" id="GO:0007169">
    <property type="term" value="P:cell surface receptor protein tyrosine kinase signaling pathway"/>
    <property type="evidence" value="ECO:0007669"/>
    <property type="project" value="TreeGrafter"/>
</dbReference>
<dbReference type="InterPro" id="IPR001245">
    <property type="entry name" value="Ser-Thr/Tyr_kinase_cat_dom"/>
</dbReference>
<evidence type="ECO:0000313" key="4">
    <source>
        <dbReference type="Proteomes" id="UP001209878"/>
    </source>
</evidence>
<keyword evidence="4" id="KW-1185">Reference proteome</keyword>
<sequence length="204" mass="23197">MRKNSVAGWAQCRSLNLYLRVARDIATALTQLSRSGIVHGELAAKNVLLCESYVGKLSGLNTSRGRSSKDYSKRWMAPEVMDGQRPTLTSDVWSYGVVLWEIMTSGTQRPYGSIATRDLGEALDHGYRLPRPVACDDVIDSLMTSCWRINPVERPTFELITQILTTVINSEPAYNDFVRIIRYANSIYISIYLYIYIYIYIYIS</sequence>
<dbReference type="AlphaFoldDB" id="A0AAD9NUG0"/>
<accession>A0AAD9NUG0</accession>
<dbReference type="Gene3D" id="1.10.510.10">
    <property type="entry name" value="Transferase(Phosphotransferase) domain 1"/>
    <property type="match status" value="1"/>
</dbReference>
<gene>
    <name evidence="3" type="ORF">NP493_335g01044</name>
</gene>
<dbReference type="SUPFAM" id="SSF56112">
    <property type="entry name" value="Protein kinase-like (PK-like)"/>
    <property type="match status" value="1"/>
</dbReference>
<comment type="caution">
    <text evidence="3">The sequence shown here is derived from an EMBL/GenBank/DDBJ whole genome shotgun (WGS) entry which is preliminary data.</text>
</comment>
<dbReference type="GO" id="GO:0043235">
    <property type="term" value="C:receptor complex"/>
    <property type="evidence" value="ECO:0007669"/>
    <property type="project" value="TreeGrafter"/>
</dbReference>
<organism evidence="3 4">
    <name type="scientific">Ridgeia piscesae</name>
    <name type="common">Tubeworm</name>
    <dbReference type="NCBI Taxonomy" id="27915"/>
    <lineage>
        <taxon>Eukaryota</taxon>
        <taxon>Metazoa</taxon>
        <taxon>Spiralia</taxon>
        <taxon>Lophotrochozoa</taxon>
        <taxon>Annelida</taxon>
        <taxon>Polychaeta</taxon>
        <taxon>Sedentaria</taxon>
        <taxon>Canalipalpata</taxon>
        <taxon>Sabellida</taxon>
        <taxon>Siboglinidae</taxon>
        <taxon>Ridgeia</taxon>
    </lineage>
</organism>
<dbReference type="PANTHER" id="PTHR24416">
    <property type="entry name" value="TYROSINE-PROTEIN KINASE RECEPTOR"/>
    <property type="match status" value="1"/>
</dbReference>
<name>A0AAD9NUG0_RIDPI</name>
<dbReference type="InterPro" id="IPR050122">
    <property type="entry name" value="RTK"/>
</dbReference>
<dbReference type="GO" id="GO:0004714">
    <property type="term" value="F:transmembrane receptor protein tyrosine kinase activity"/>
    <property type="evidence" value="ECO:0007669"/>
    <property type="project" value="TreeGrafter"/>
</dbReference>
<evidence type="ECO:0000256" key="1">
    <source>
        <dbReference type="SAM" id="Phobius"/>
    </source>
</evidence>
<dbReference type="PANTHER" id="PTHR24416:SF611">
    <property type="entry name" value="TYROSINE-PROTEIN KINASE TRANSMEMBRANE RECEPTOR ROR"/>
    <property type="match status" value="1"/>
</dbReference>
<dbReference type="SMART" id="SM00219">
    <property type="entry name" value="TyrKc"/>
    <property type="match status" value="1"/>
</dbReference>
<dbReference type="InterPro" id="IPR000719">
    <property type="entry name" value="Prot_kinase_dom"/>
</dbReference>
<dbReference type="GO" id="GO:0005524">
    <property type="term" value="F:ATP binding"/>
    <property type="evidence" value="ECO:0007669"/>
    <property type="project" value="InterPro"/>
</dbReference>
<dbReference type="InterPro" id="IPR011009">
    <property type="entry name" value="Kinase-like_dom_sf"/>
</dbReference>
<dbReference type="Proteomes" id="UP001209878">
    <property type="component" value="Unassembled WGS sequence"/>
</dbReference>
<keyword evidence="1" id="KW-1133">Transmembrane helix</keyword>
<keyword evidence="1" id="KW-0812">Transmembrane</keyword>
<proteinExistence type="predicted"/>
<evidence type="ECO:0000259" key="2">
    <source>
        <dbReference type="PROSITE" id="PS50011"/>
    </source>
</evidence>
<feature type="transmembrane region" description="Helical" evidence="1">
    <location>
        <begin position="183"/>
        <end position="203"/>
    </location>
</feature>